<organism evidence="2 3">
    <name type="scientific">Golovinomyces cichoracearum</name>
    <dbReference type="NCBI Taxonomy" id="62708"/>
    <lineage>
        <taxon>Eukaryota</taxon>
        <taxon>Fungi</taxon>
        <taxon>Dikarya</taxon>
        <taxon>Ascomycota</taxon>
        <taxon>Pezizomycotina</taxon>
        <taxon>Leotiomycetes</taxon>
        <taxon>Erysiphales</taxon>
        <taxon>Erysiphaceae</taxon>
        <taxon>Golovinomyces</taxon>
    </lineage>
</organism>
<reference evidence="2 3" key="1">
    <citation type="journal article" date="2018" name="BMC Genomics">
        <title>Comparative genome analyses reveal sequence features reflecting distinct modes of host-adaptation between dicot and monocot powdery mildew.</title>
        <authorList>
            <person name="Wu Y."/>
            <person name="Ma X."/>
            <person name="Pan Z."/>
            <person name="Kale S.D."/>
            <person name="Song Y."/>
            <person name="King H."/>
            <person name="Zhang Q."/>
            <person name="Presley C."/>
            <person name="Deng X."/>
            <person name="Wei C.I."/>
            <person name="Xiao S."/>
        </authorList>
    </citation>
    <scope>NUCLEOTIDE SEQUENCE [LARGE SCALE GENOMIC DNA]</scope>
    <source>
        <strain evidence="2">UMSG3</strain>
    </source>
</reference>
<protein>
    <submittedName>
        <fullName evidence="2">Uncharacterized protein</fullName>
    </submittedName>
</protein>
<keyword evidence="1" id="KW-0732">Signal</keyword>
<feature type="chain" id="PRO_5019197259" evidence="1">
    <location>
        <begin position="31"/>
        <end position="41"/>
    </location>
</feature>
<sequence>MISSLFLPEVWIRSVFWSMVLTALIHELLASSSCDQSIPAQ</sequence>
<feature type="signal peptide" evidence="1">
    <location>
        <begin position="1"/>
        <end position="30"/>
    </location>
</feature>
<evidence type="ECO:0000313" key="3">
    <source>
        <dbReference type="Proteomes" id="UP000283383"/>
    </source>
</evidence>
<name>A0A420ITU3_9PEZI</name>
<evidence type="ECO:0000313" key="2">
    <source>
        <dbReference type="EMBL" id="RKF77953.1"/>
    </source>
</evidence>
<comment type="caution">
    <text evidence="2">The sequence shown here is derived from an EMBL/GenBank/DDBJ whole genome shotgun (WGS) entry which is preliminary data.</text>
</comment>
<keyword evidence="3" id="KW-1185">Reference proteome</keyword>
<gene>
    <name evidence="2" type="ORF">GcM3_c18817o5</name>
</gene>
<proteinExistence type="predicted"/>
<dbReference type="EMBL" id="MCBQ01006816">
    <property type="protein sequence ID" value="RKF77953.1"/>
    <property type="molecule type" value="Genomic_DNA"/>
</dbReference>
<accession>A0A420ITU3</accession>
<dbReference type="Proteomes" id="UP000283383">
    <property type="component" value="Unassembled WGS sequence"/>
</dbReference>
<dbReference type="AlphaFoldDB" id="A0A420ITU3"/>
<evidence type="ECO:0000256" key="1">
    <source>
        <dbReference type="SAM" id="SignalP"/>
    </source>
</evidence>